<organism evidence="2 4">
    <name type="scientific">Medicago truncatula</name>
    <name type="common">Barrel medic</name>
    <name type="synonym">Medicago tribuloides</name>
    <dbReference type="NCBI Taxonomy" id="3880"/>
    <lineage>
        <taxon>Eukaryota</taxon>
        <taxon>Viridiplantae</taxon>
        <taxon>Streptophyta</taxon>
        <taxon>Embryophyta</taxon>
        <taxon>Tracheophyta</taxon>
        <taxon>Spermatophyta</taxon>
        <taxon>Magnoliopsida</taxon>
        <taxon>eudicotyledons</taxon>
        <taxon>Gunneridae</taxon>
        <taxon>Pentapetalae</taxon>
        <taxon>rosids</taxon>
        <taxon>fabids</taxon>
        <taxon>Fabales</taxon>
        <taxon>Fabaceae</taxon>
        <taxon>Papilionoideae</taxon>
        <taxon>50 kb inversion clade</taxon>
        <taxon>NPAAA clade</taxon>
        <taxon>Hologalegina</taxon>
        <taxon>IRL clade</taxon>
        <taxon>Trifolieae</taxon>
        <taxon>Medicago</taxon>
    </lineage>
</organism>
<reference evidence="2 4" key="2">
    <citation type="journal article" date="2014" name="BMC Genomics">
        <title>An improved genome release (version Mt4.0) for the model legume Medicago truncatula.</title>
        <authorList>
            <person name="Tang H."/>
            <person name="Krishnakumar V."/>
            <person name="Bidwell S."/>
            <person name="Rosen B."/>
            <person name="Chan A."/>
            <person name="Zhou S."/>
            <person name="Gentzbittel L."/>
            <person name="Childs K.L."/>
            <person name="Yandell M."/>
            <person name="Gundlach H."/>
            <person name="Mayer K.F."/>
            <person name="Schwartz D.C."/>
            <person name="Town C.D."/>
        </authorList>
    </citation>
    <scope>GENOME REANNOTATION</scope>
    <source>
        <strain evidence="2">A17</strain>
        <strain evidence="3 4">cv. Jemalong A17</strain>
    </source>
</reference>
<sequence length="255" mass="28983">MDACKIPSKKSMHVALWDITVSVVSFCGLSANRYDFCQKNNHGVCESKRMDDCIRNSAQEATTNNSPIKPLKKRIRLKVSSASPVQFPNRSQPSSSKGVDVYEMWTSLFTEINGSGDDDDALIWDVGFPLGDLIDKHFGKEMHHEKAKELRLQRALQTNLADCIRTTLLLRIIGQMFGDFEKEYKALVGEIAELKKLMIRLKDEQNKLKKTLKESSFEKNQLKAEIKELKDQISLQYKAGYNKALKQLLASELKP</sequence>
<evidence type="ECO:0000256" key="1">
    <source>
        <dbReference type="SAM" id="Coils"/>
    </source>
</evidence>
<dbReference type="Proteomes" id="UP000002051">
    <property type="component" value="Chromosome 5"/>
</dbReference>
<reference evidence="2 4" key="1">
    <citation type="journal article" date="2011" name="Nature">
        <title>The Medicago genome provides insight into the evolution of rhizobial symbioses.</title>
        <authorList>
            <person name="Young N.D."/>
            <person name="Debelle F."/>
            <person name="Oldroyd G.E."/>
            <person name="Geurts R."/>
            <person name="Cannon S.B."/>
            <person name="Udvardi M.K."/>
            <person name="Benedito V.A."/>
            <person name="Mayer K.F."/>
            <person name="Gouzy J."/>
            <person name="Schoof H."/>
            <person name="Van de Peer Y."/>
            <person name="Proost S."/>
            <person name="Cook D.R."/>
            <person name="Meyers B.C."/>
            <person name="Spannagl M."/>
            <person name="Cheung F."/>
            <person name="De Mita S."/>
            <person name="Krishnakumar V."/>
            <person name="Gundlach H."/>
            <person name="Zhou S."/>
            <person name="Mudge J."/>
            <person name="Bharti A.K."/>
            <person name="Murray J.D."/>
            <person name="Naoumkina M.A."/>
            <person name="Rosen B."/>
            <person name="Silverstein K.A."/>
            <person name="Tang H."/>
            <person name="Rombauts S."/>
            <person name="Zhao P.X."/>
            <person name="Zhou P."/>
            <person name="Barbe V."/>
            <person name="Bardou P."/>
            <person name="Bechner M."/>
            <person name="Bellec A."/>
            <person name="Berger A."/>
            <person name="Berges H."/>
            <person name="Bidwell S."/>
            <person name="Bisseling T."/>
            <person name="Choisne N."/>
            <person name="Couloux A."/>
            <person name="Denny R."/>
            <person name="Deshpande S."/>
            <person name="Dai X."/>
            <person name="Doyle J.J."/>
            <person name="Dudez A.M."/>
            <person name="Farmer A.D."/>
            <person name="Fouteau S."/>
            <person name="Franken C."/>
            <person name="Gibelin C."/>
            <person name="Gish J."/>
            <person name="Goldstein S."/>
            <person name="Gonzalez A.J."/>
            <person name="Green P.J."/>
            <person name="Hallab A."/>
            <person name="Hartog M."/>
            <person name="Hua A."/>
            <person name="Humphray S.J."/>
            <person name="Jeong D.H."/>
            <person name="Jing Y."/>
            <person name="Jocker A."/>
            <person name="Kenton S.M."/>
            <person name="Kim D.J."/>
            <person name="Klee K."/>
            <person name="Lai H."/>
            <person name="Lang C."/>
            <person name="Lin S."/>
            <person name="Macmil S.L."/>
            <person name="Magdelenat G."/>
            <person name="Matthews L."/>
            <person name="McCorrison J."/>
            <person name="Monaghan E.L."/>
            <person name="Mun J.H."/>
            <person name="Najar F.Z."/>
            <person name="Nicholson C."/>
            <person name="Noirot C."/>
            <person name="O'Bleness M."/>
            <person name="Paule C.R."/>
            <person name="Poulain J."/>
            <person name="Prion F."/>
            <person name="Qin B."/>
            <person name="Qu C."/>
            <person name="Retzel E.F."/>
            <person name="Riddle C."/>
            <person name="Sallet E."/>
            <person name="Samain S."/>
            <person name="Samson N."/>
            <person name="Sanders I."/>
            <person name="Saurat O."/>
            <person name="Scarpelli C."/>
            <person name="Schiex T."/>
            <person name="Segurens B."/>
            <person name="Severin A.J."/>
            <person name="Sherrier D.J."/>
            <person name="Shi R."/>
            <person name="Sims S."/>
            <person name="Singer S.R."/>
            <person name="Sinharoy S."/>
            <person name="Sterck L."/>
            <person name="Viollet A."/>
            <person name="Wang B.B."/>
            <person name="Wang K."/>
            <person name="Wang M."/>
            <person name="Wang X."/>
            <person name="Warfsmann J."/>
            <person name="Weissenbach J."/>
            <person name="White D.D."/>
            <person name="White J.D."/>
            <person name="Wiley G.B."/>
            <person name="Wincker P."/>
            <person name="Xing Y."/>
            <person name="Yang L."/>
            <person name="Yao Z."/>
            <person name="Ying F."/>
            <person name="Zhai J."/>
            <person name="Zhou L."/>
            <person name="Zuber A."/>
            <person name="Denarie J."/>
            <person name="Dixon R.A."/>
            <person name="May G.D."/>
            <person name="Schwartz D.C."/>
            <person name="Rogers J."/>
            <person name="Quetier F."/>
            <person name="Town C.D."/>
            <person name="Roe B.A."/>
        </authorList>
    </citation>
    <scope>NUCLEOTIDE SEQUENCE [LARGE SCALE GENOMIC DNA]</scope>
    <source>
        <strain evidence="2">A17</strain>
        <strain evidence="3 4">cv. Jemalong A17</strain>
    </source>
</reference>
<reference evidence="3" key="3">
    <citation type="submission" date="2015-04" db="UniProtKB">
        <authorList>
            <consortium name="EnsemblPlants"/>
        </authorList>
    </citation>
    <scope>IDENTIFICATION</scope>
    <source>
        <strain evidence="3">cv. Jemalong A17</strain>
    </source>
</reference>
<keyword evidence="1" id="KW-0175">Coiled coil</keyword>
<dbReference type="AlphaFoldDB" id="A0A072UF59"/>
<name>A0A072UF59_MEDTR</name>
<dbReference type="EMBL" id="CM001221">
    <property type="protein sequence ID" value="KEH28312.1"/>
    <property type="molecule type" value="Genomic_DNA"/>
</dbReference>
<feature type="coiled-coil region" evidence="1">
    <location>
        <begin position="184"/>
        <end position="239"/>
    </location>
</feature>
<keyword evidence="4" id="KW-1185">Reference proteome</keyword>
<dbReference type="EnsemblPlants" id="KEH28312">
    <property type="protein sequence ID" value="KEH28312"/>
    <property type="gene ID" value="MTR_5g085195"/>
</dbReference>
<protein>
    <submittedName>
        <fullName evidence="2 3">Uncharacterized protein</fullName>
    </submittedName>
</protein>
<evidence type="ECO:0000313" key="2">
    <source>
        <dbReference type="EMBL" id="KEH28312.1"/>
    </source>
</evidence>
<evidence type="ECO:0000313" key="4">
    <source>
        <dbReference type="Proteomes" id="UP000002051"/>
    </source>
</evidence>
<gene>
    <name evidence="2" type="ordered locus">MTR_5g085195</name>
</gene>
<dbReference type="HOGENOM" id="CLU_088378_0_0_1"/>
<proteinExistence type="predicted"/>
<accession>A0A072UF59</accession>
<evidence type="ECO:0000313" key="3">
    <source>
        <dbReference type="EnsemblPlants" id="KEH28312"/>
    </source>
</evidence>